<dbReference type="SMART" id="SM00228">
    <property type="entry name" value="PDZ"/>
    <property type="match status" value="1"/>
</dbReference>
<name>A0A3M7RK14_BRAPC</name>
<evidence type="ECO:0000313" key="2">
    <source>
        <dbReference type="EMBL" id="RNA23923.1"/>
    </source>
</evidence>
<protein>
    <recommendedName>
        <fullName evidence="1">PDZ domain-containing protein</fullName>
    </recommendedName>
</protein>
<dbReference type="InterPro" id="IPR041489">
    <property type="entry name" value="PDZ_6"/>
</dbReference>
<dbReference type="SUPFAM" id="SSF50156">
    <property type="entry name" value="PDZ domain-like"/>
    <property type="match status" value="1"/>
</dbReference>
<comment type="caution">
    <text evidence="2">The sequence shown here is derived from an EMBL/GenBank/DDBJ whole genome shotgun (WGS) entry which is preliminary data.</text>
</comment>
<dbReference type="OrthoDB" id="445896at2759"/>
<keyword evidence="3" id="KW-1185">Reference proteome</keyword>
<evidence type="ECO:0000259" key="1">
    <source>
        <dbReference type="SMART" id="SM00228"/>
    </source>
</evidence>
<accession>A0A3M7RK14</accession>
<dbReference type="AlphaFoldDB" id="A0A3M7RK14"/>
<organism evidence="2 3">
    <name type="scientific">Brachionus plicatilis</name>
    <name type="common">Marine rotifer</name>
    <name type="synonym">Brachionus muelleri</name>
    <dbReference type="NCBI Taxonomy" id="10195"/>
    <lineage>
        <taxon>Eukaryota</taxon>
        <taxon>Metazoa</taxon>
        <taxon>Spiralia</taxon>
        <taxon>Gnathifera</taxon>
        <taxon>Rotifera</taxon>
        <taxon>Eurotatoria</taxon>
        <taxon>Monogononta</taxon>
        <taxon>Pseudotrocha</taxon>
        <taxon>Ploima</taxon>
        <taxon>Brachionidae</taxon>
        <taxon>Brachionus</taxon>
    </lineage>
</organism>
<gene>
    <name evidence="2" type="ORF">BpHYR1_050125</name>
</gene>
<dbReference type="Pfam" id="PF17820">
    <property type="entry name" value="PDZ_6"/>
    <property type="match status" value="1"/>
</dbReference>
<reference evidence="2 3" key="1">
    <citation type="journal article" date="2018" name="Sci. Rep.">
        <title>Genomic signatures of local adaptation to the degree of environmental predictability in rotifers.</title>
        <authorList>
            <person name="Franch-Gras L."/>
            <person name="Hahn C."/>
            <person name="Garcia-Roger E.M."/>
            <person name="Carmona M.J."/>
            <person name="Serra M."/>
            <person name="Gomez A."/>
        </authorList>
    </citation>
    <scope>NUCLEOTIDE SEQUENCE [LARGE SCALE GENOMIC DNA]</scope>
    <source>
        <strain evidence="2">HYR1</strain>
    </source>
</reference>
<dbReference type="InterPro" id="IPR036034">
    <property type="entry name" value="PDZ_sf"/>
</dbReference>
<proteinExistence type="predicted"/>
<feature type="domain" description="PDZ" evidence="1">
    <location>
        <begin position="60"/>
        <end position="136"/>
    </location>
</feature>
<dbReference type="InterPro" id="IPR001478">
    <property type="entry name" value="PDZ"/>
</dbReference>
<dbReference type="EMBL" id="REGN01003195">
    <property type="protein sequence ID" value="RNA23923.1"/>
    <property type="molecule type" value="Genomic_DNA"/>
</dbReference>
<dbReference type="Proteomes" id="UP000276133">
    <property type="component" value="Unassembled WGS sequence"/>
</dbReference>
<dbReference type="Gene3D" id="2.30.42.10">
    <property type="match status" value="1"/>
</dbReference>
<evidence type="ECO:0000313" key="3">
    <source>
        <dbReference type="Proteomes" id="UP000276133"/>
    </source>
</evidence>
<sequence length="137" mass="15711">MSKIYSISKWSSNFYEQINDSASEKINQETDENSKNIVQQDSKIERRRCFLCKTKITDDTEYGLLIKTTPKSNDLKEHEIIQVEKNSLGFKAGLKINDIILEINNKTVCEMSHKEVISSILDSGQDLVEIVVIQKIN</sequence>